<keyword evidence="3" id="KW-1185">Reference proteome</keyword>
<feature type="region of interest" description="Disordered" evidence="1">
    <location>
        <begin position="1"/>
        <end position="26"/>
    </location>
</feature>
<evidence type="ECO:0000313" key="2">
    <source>
        <dbReference type="EMBL" id="GKV49514.1"/>
    </source>
</evidence>
<reference evidence="2 3" key="1">
    <citation type="journal article" date="2021" name="Commun. Biol.">
        <title>The genome of Shorea leprosula (Dipterocarpaceae) highlights the ecological relevance of drought in aseasonal tropical rainforests.</title>
        <authorList>
            <person name="Ng K.K.S."/>
            <person name="Kobayashi M.J."/>
            <person name="Fawcett J.A."/>
            <person name="Hatakeyama M."/>
            <person name="Paape T."/>
            <person name="Ng C.H."/>
            <person name="Ang C.C."/>
            <person name="Tnah L.H."/>
            <person name="Lee C.T."/>
            <person name="Nishiyama T."/>
            <person name="Sese J."/>
            <person name="O'Brien M.J."/>
            <person name="Copetti D."/>
            <person name="Mohd Noor M.I."/>
            <person name="Ong R.C."/>
            <person name="Putra M."/>
            <person name="Sireger I.Z."/>
            <person name="Indrioko S."/>
            <person name="Kosugi Y."/>
            <person name="Izuno A."/>
            <person name="Isagi Y."/>
            <person name="Lee S.L."/>
            <person name="Shimizu K.K."/>
        </authorList>
    </citation>
    <scope>NUCLEOTIDE SEQUENCE [LARGE SCALE GENOMIC DNA]</scope>
    <source>
        <strain evidence="2">214</strain>
    </source>
</reference>
<dbReference type="Proteomes" id="UP001054252">
    <property type="component" value="Unassembled WGS sequence"/>
</dbReference>
<name>A0AAV5MK50_9ROSI</name>
<accession>A0AAV5MK50</accession>
<proteinExistence type="predicted"/>
<feature type="compositionally biased region" description="Basic and acidic residues" evidence="1">
    <location>
        <begin position="15"/>
        <end position="26"/>
    </location>
</feature>
<protein>
    <submittedName>
        <fullName evidence="2">Uncharacterized protein</fullName>
    </submittedName>
</protein>
<evidence type="ECO:0000256" key="1">
    <source>
        <dbReference type="SAM" id="MobiDB-lite"/>
    </source>
</evidence>
<sequence length="51" mass="6171">MKDEQGKERRKKMKFTREPKSGFAEAREKERSVLKLLYNEHLDLKTQDSFI</sequence>
<organism evidence="2 3">
    <name type="scientific">Rubroshorea leprosula</name>
    <dbReference type="NCBI Taxonomy" id="152421"/>
    <lineage>
        <taxon>Eukaryota</taxon>
        <taxon>Viridiplantae</taxon>
        <taxon>Streptophyta</taxon>
        <taxon>Embryophyta</taxon>
        <taxon>Tracheophyta</taxon>
        <taxon>Spermatophyta</taxon>
        <taxon>Magnoliopsida</taxon>
        <taxon>eudicotyledons</taxon>
        <taxon>Gunneridae</taxon>
        <taxon>Pentapetalae</taxon>
        <taxon>rosids</taxon>
        <taxon>malvids</taxon>
        <taxon>Malvales</taxon>
        <taxon>Dipterocarpaceae</taxon>
        <taxon>Rubroshorea</taxon>
    </lineage>
</organism>
<gene>
    <name evidence="2" type="ORF">SLEP1_g56263</name>
</gene>
<dbReference type="EMBL" id="BPVZ01000303">
    <property type="protein sequence ID" value="GKV49514.1"/>
    <property type="molecule type" value="Genomic_DNA"/>
</dbReference>
<dbReference type="AlphaFoldDB" id="A0AAV5MK50"/>
<comment type="caution">
    <text evidence="2">The sequence shown here is derived from an EMBL/GenBank/DDBJ whole genome shotgun (WGS) entry which is preliminary data.</text>
</comment>
<evidence type="ECO:0000313" key="3">
    <source>
        <dbReference type="Proteomes" id="UP001054252"/>
    </source>
</evidence>